<name>A0A421DFN2_9EURO</name>
<feature type="transmembrane region" description="Helical" evidence="11">
    <location>
        <begin position="44"/>
        <end position="63"/>
    </location>
</feature>
<keyword evidence="13" id="KW-1185">Reference proteome</keyword>
<proteinExistence type="inferred from homology"/>
<evidence type="ECO:0000256" key="7">
    <source>
        <dbReference type="ARBA" id="ARBA00023136"/>
    </source>
</evidence>
<feature type="transmembrane region" description="Helical" evidence="11">
    <location>
        <begin position="220"/>
        <end position="240"/>
    </location>
</feature>
<dbReference type="CDD" id="cd14966">
    <property type="entry name" value="7tmD_STE3"/>
    <property type="match status" value="1"/>
</dbReference>
<dbReference type="Pfam" id="PF02076">
    <property type="entry name" value="STE3"/>
    <property type="match status" value="1"/>
</dbReference>
<feature type="transmembrane region" description="Helical" evidence="11">
    <location>
        <begin position="83"/>
        <end position="105"/>
    </location>
</feature>
<gene>
    <name evidence="12" type="ORF">CFD26_108833</name>
</gene>
<dbReference type="EMBL" id="NIDN02000010">
    <property type="protein sequence ID" value="RLM00933.1"/>
    <property type="molecule type" value="Genomic_DNA"/>
</dbReference>
<evidence type="ECO:0000313" key="13">
    <source>
        <dbReference type="Proteomes" id="UP000215289"/>
    </source>
</evidence>
<feature type="transmembrane region" description="Helical" evidence="11">
    <location>
        <begin position="125"/>
        <end position="145"/>
    </location>
</feature>
<evidence type="ECO:0000256" key="9">
    <source>
        <dbReference type="ARBA" id="ARBA00023224"/>
    </source>
</evidence>
<keyword evidence="9" id="KW-0807">Transducer</keyword>
<evidence type="ECO:0008006" key="14">
    <source>
        <dbReference type="Google" id="ProtNLM"/>
    </source>
</evidence>
<evidence type="ECO:0000256" key="8">
    <source>
        <dbReference type="ARBA" id="ARBA00023170"/>
    </source>
</evidence>
<dbReference type="Proteomes" id="UP000215289">
    <property type="component" value="Unassembled WGS sequence"/>
</dbReference>
<dbReference type="STRING" id="1245748.A0A421DFN2"/>
<evidence type="ECO:0000256" key="1">
    <source>
        <dbReference type="ARBA" id="ARBA00004141"/>
    </source>
</evidence>
<keyword evidence="7 11" id="KW-0472">Membrane</keyword>
<feature type="transmembrane region" description="Helical" evidence="11">
    <location>
        <begin position="165"/>
        <end position="188"/>
    </location>
</feature>
<dbReference type="PANTHER" id="PTHR28097:SF1">
    <property type="entry name" value="PHEROMONE A FACTOR RECEPTOR"/>
    <property type="match status" value="1"/>
</dbReference>
<evidence type="ECO:0000256" key="11">
    <source>
        <dbReference type="SAM" id="Phobius"/>
    </source>
</evidence>
<keyword evidence="3" id="KW-0589">Pheromone response</keyword>
<dbReference type="AlphaFoldDB" id="A0A421DFN2"/>
<evidence type="ECO:0000256" key="4">
    <source>
        <dbReference type="ARBA" id="ARBA00022692"/>
    </source>
</evidence>
<evidence type="ECO:0000256" key="10">
    <source>
        <dbReference type="SAM" id="MobiDB-lite"/>
    </source>
</evidence>
<keyword evidence="4 11" id="KW-0812">Transmembrane</keyword>
<sequence>MDSATTGRSAQAVAIPVLSSIAAVVSIPPIILHWKNRNFPATALICWFLVLNIFHVINALIWPTDDVDSWWEGQGLCDVEVKVMIASYVGVPGTLVCIFRSLAAVLDTRRAMLVPSNSQRWRNRLIDTSFCVAIPVIAMITHIVYQRSRYLILGISGCINDFDQSWVSLALGFIWPPIICLLAAFYCGMTLYRLHKYRSQFGDILNSASSHLNKSRFLRLFFLAFIMLWTILPVQAYVLYRNIMYNLPWHPYSWSLLHGPQSQWSTIIKFPAQGQVFFDAWIHIAAGYVLFIFFGCCKDALRLYQSALCFMGLGNCLSGLRILSQGTTTSATEGSTASRAKLLSSKKQSSGTGTTTTTTTTSSHEDIEKGAVPRQESSSTPRSDWLSVPRRLLNRTFLSIRDTATSAPAFSVPATTISTNAWAGTSQSRGSSDFPSAPIGPDSIRVKQVISQESEMQVSASPAMAQVL</sequence>
<dbReference type="GO" id="GO:0005886">
    <property type="term" value="C:plasma membrane"/>
    <property type="evidence" value="ECO:0007669"/>
    <property type="project" value="TreeGrafter"/>
</dbReference>
<evidence type="ECO:0000256" key="2">
    <source>
        <dbReference type="ARBA" id="ARBA00011085"/>
    </source>
</evidence>
<keyword evidence="6" id="KW-0297">G-protein coupled receptor</keyword>
<comment type="subcellular location">
    <subcellularLocation>
        <location evidence="1">Membrane</location>
        <topology evidence="1">Multi-pass membrane protein</topology>
    </subcellularLocation>
</comment>
<dbReference type="GO" id="GO:0004932">
    <property type="term" value="F:mating-type factor pheromone receptor activity"/>
    <property type="evidence" value="ECO:0007669"/>
    <property type="project" value="InterPro"/>
</dbReference>
<comment type="similarity">
    <text evidence="2">Belongs to the G-protein coupled receptor 4 family.</text>
</comment>
<dbReference type="PANTHER" id="PTHR28097">
    <property type="entry name" value="PHEROMONE A FACTOR RECEPTOR"/>
    <property type="match status" value="1"/>
</dbReference>
<protein>
    <recommendedName>
        <fullName evidence="14">A-factor receptor</fullName>
    </recommendedName>
</protein>
<dbReference type="PRINTS" id="PR00899">
    <property type="entry name" value="GPCRSTE3"/>
</dbReference>
<organism evidence="12 13">
    <name type="scientific">Aspergillus turcosus</name>
    <dbReference type="NCBI Taxonomy" id="1245748"/>
    <lineage>
        <taxon>Eukaryota</taxon>
        <taxon>Fungi</taxon>
        <taxon>Dikarya</taxon>
        <taxon>Ascomycota</taxon>
        <taxon>Pezizomycotina</taxon>
        <taxon>Eurotiomycetes</taxon>
        <taxon>Eurotiomycetidae</taxon>
        <taxon>Eurotiales</taxon>
        <taxon>Aspergillaceae</taxon>
        <taxon>Aspergillus</taxon>
        <taxon>Aspergillus subgen. Fumigati</taxon>
    </lineage>
</organism>
<keyword evidence="5 11" id="KW-1133">Transmembrane helix</keyword>
<reference evidence="12 13" key="1">
    <citation type="submission" date="2018-08" db="EMBL/GenBank/DDBJ databases">
        <title>Draft genome sequences of two Aspergillus turcosus clinical strains isolated from bronchoalveolar lavage fluid: one azole-susceptible and the other azole-resistant.</title>
        <authorList>
            <person name="Parent-Michaud M."/>
            <person name="Dufresne P.J."/>
            <person name="Fournier E."/>
            <person name="Martineau C."/>
            <person name="Moreira S."/>
            <person name="Perkins V."/>
            <person name="De Repentigny L."/>
            <person name="Dufresne S.F."/>
        </authorList>
    </citation>
    <scope>NUCLEOTIDE SEQUENCE [LARGE SCALE GENOMIC DNA]</scope>
    <source>
        <strain evidence="12">HMR AF 1038</strain>
    </source>
</reference>
<feature type="region of interest" description="Disordered" evidence="10">
    <location>
        <begin position="331"/>
        <end position="384"/>
    </location>
</feature>
<feature type="transmembrane region" description="Helical" evidence="11">
    <location>
        <begin position="280"/>
        <end position="301"/>
    </location>
</feature>
<evidence type="ECO:0000256" key="3">
    <source>
        <dbReference type="ARBA" id="ARBA00022507"/>
    </source>
</evidence>
<dbReference type="GO" id="GO:0000750">
    <property type="term" value="P:pheromone-dependent signal transduction involved in conjugation with cellular fusion"/>
    <property type="evidence" value="ECO:0007669"/>
    <property type="project" value="TreeGrafter"/>
</dbReference>
<feature type="compositionally biased region" description="Low complexity" evidence="10">
    <location>
        <begin position="331"/>
        <end position="362"/>
    </location>
</feature>
<evidence type="ECO:0000313" key="12">
    <source>
        <dbReference type="EMBL" id="RLM00933.1"/>
    </source>
</evidence>
<keyword evidence="8" id="KW-0675">Receptor</keyword>
<accession>A0A421DFN2</accession>
<evidence type="ECO:0000256" key="5">
    <source>
        <dbReference type="ARBA" id="ARBA00022989"/>
    </source>
</evidence>
<comment type="caution">
    <text evidence="12">The sequence shown here is derived from an EMBL/GenBank/DDBJ whole genome shotgun (WGS) entry which is preliminary data.</text>
</comment>
<dbReference type="OrthoDB" id="2874149at2759"/>
<dbReference type="InterPro" id="IPR001499">
    <property type="entry name" value="GPCR_STE3"/>
</dbReference>
<evidence type="ECO:0000256" key="6">
    <source>
        <dbReference type="ARBA" id="ARBA00023040"/>
    </source>
</evidence>
<feature type="transmembrane region" description="Helical" evidence="11">
    <location>
        <begin position="12"/>
        <end position="32"/>
    </location>
</feature>